<feature type="compositionally biased region" description="Low complexity" evidence="1">
    <location>
        <begin position="55"/>
        <end position="79"/>
    </location>
</feature>
<gene>
    <name evidence="2" type="ORF">CRG98_006241</name>
</gene>
<feature type="region of interest" description="Disordered" evidence="1">
    <location>
        <begin position="1"/>
        <end position="98"/>
    </location>
</feature>
<feature type="compositionally biased region" description="Polar residues" evidence="1">
    <location>
        <begin position="42"/>
        <end position="53"/>
    </location>
</feature>
<organism evidence="2 3">
    <name type="scientific">Punica granatum</name>
    <name type="common">Pomegranate</name>
    <dbReference type="NCBI Taxonomy" id="22663"/>
    <lineage>
        <taxon>Eukaryota</taxon>
        <taxon>Viridiplantae</taxon>
        <taxon>Streptophyta</taxon>
        <taxon>Embryophyta</taxon>
        <taxon>Tracheophyta</taxon>
        <taxon>Spermatophyta</taxon>
        <taxon>Magnoliopsida</taxon>
        <taxon>eudicotyledons</taxon>
        <taxon>Gunneridae</taxon>
        <taxon>Pentapetalae</taxon>
        <taxon>rosids</taxon>
        <taxon>malvids</taxon>
        <taxon>Myrtales</taxon>
        <taxon>Lythraceae</taxon>
        <taxon>Punica</taxon>
    </lineage>
</organism>
<reference evidence="2 3" key="1">
    <citation type="submission" date="2017-11" db="EMBL/GenBank/DDBJ databases">
        <title>De-novo sequencing of pomegranate (Punica granatum L.) genome.</title>
        <authorList>
            <person name="Akparov Z."/>
            <person name="Amiraslanov A."/>
            <person name="Hajiyeva S."/>
            <person name="Abbasov M."/>
            <person name="Kaur K."/>
            <person name="Hamwieh A."/>
            <person name="Solovyev V."/>
            <person name="Salamov A."/>
            <person name="Braich B."/>
            <person name="Kosarev P."/>
            <person name="Mahmoud A."/>
            <person name="Hajiyev E."/>
            <person name="Babayeva S."/>
            <person name="Izzatullayeva V."/>
            <person name="Mammadov A."/>
            <person name="Mammadov A."/>
            <person name="Sharifova S."/>
            <person name="Ojaghi J."/>
            <person name="Eynullazada K."/>
            <person name="Bayramov B."/>
            <person name="Abdulazimova A."/>
            <person name="Shahmuradov I."/>
        </authorList>
    </citation>
    <scope>NUCLEOTIDE SEQUENCE [LARGE SCALE GENOMIC DNA]</scope>
    <source>
        <strain evidence="3">cv. AG2017</strain>
        <tissue evidence="2">Leaf</tissue>
    </source>
</reference>
<name>A0A2I0KY70_PUNGR</name>
<evidence type="ECO:0000313" key="2">
    <source>
        <dbReference type="EMBL" id="PKI73303.1"/>
    </source>
</evidence>
<protein>
    <submittedName>
        <fullName evidence="2">Uncharacterized protein</fullName>
    </submittedName>
</protein>
<dbReference type="EMBL" id="PGOL01000277">
    <property type="protein sequence ID" value="PKI73303.1"/>
    <property type="molecule type" value="Genomic_DNA"/>
</dbReference>
<evidence type="ECO:0000313" key="3">
    <source>
        <dbReference type="Proteomes" id="UP000233551"/>
    </source>
</evidence>
<sequence>MHKIIAKRWPWNHSPPSPVSLQRAPRNSSQHPPPGPSDGARHQSTAVNSSTTRYLPESSSSSASFAPSSLSPSLTPSILNKPRTEPQPPSPPHRLSAS</sequence>
<keyword evidence="3" id="KW-1185">Reference proteome</keyword>
<dbReference type="AlphaFoldDB" id="A0A2I0KY70"/>
<dbReference type="Proteomes" id="UP000233551">
    <property type="component" value="Unassembled WGS sequence"/>
</dbReference>
<comment type="caution">
    <text evidence="2">The sequence shown here is derived from an EMBL/GenBank/DDBJ whole genome shotgun (WGS) entry which is preliminary data.</text>
</comment>
<proteinExistence type="predicted"/>
<accession>A0A2I0KY70</accession>
<evidence type="ECO:0000256" key="1">
    <source>
        <dbReference type="SAM" id="MobiDB-lite"/>
    </source>
</evidence>